<dbReference type="GeneID" id="94193076"/>
<dbReference type="EMBL" id="BPLF01000001">
    <property type="protein sequence ID" value="GIX61593.1"/>
    <property type="molecule type" value="Genomic_DNA"/>
</dbReference>
<comment type="caution">
    <text evidence="1">The sequence shown here is derived from an EMBL/GenBank/DDBJ whole genome shotgun (WGS) entry which is preliminary data.</text>
</comment>
<keyword evidence="2" id="KW-1185">Reference proteome</keyword>
<dbReference type="Proteomes" id="UP001497744">
    <property type="component" value="Unassembled WGS sequence"/>
</dbReference>
<gene>
    <name evidence="1" type="ORF">BcabD6B2_10280</name>
</gene>
<accession>A0AAV4LPD7</accession>
<sequence length="107" mass="12295">MISPQHTQERTNEHQHSVPQTLYWKVGYCNPTCTNFPILTIIPNELLKSLGQFGNETVLTITQSLLKLRTKFGIRLFNFLKKPLNLLGEDIVTLKDDTELPLDEVDE</sequence>
<dbReference type="AlphaFoldDB" id="A0AAV4LPD7"/>
<evidence type="ECO:0000313" key="2">
    <source>
        <dbReference type="Proteomes" id="UP001497744"/>
    </source>
</evidence>
<name>A0AAV4LPD7_BABCB</name>
<evidence type="ECO:0000313" key="1">
    <source>
        <dbReference type="EMBL" id="GIX61593.1"/>
    </source>
</evidence>
<dbReference type="RefSeq" id="XP_067713664.1">
    <property type="nucleotide sequence ID" value="XM_067857563.1"/>
</dbReference>
<reference evidence="1 2" key="1">
    <citation type="submission" date="2021-06" db="EMBL/GenBank/DDBJ databases">
        <title>Genome sequence of Babesia caballi.</title>
        <authorList>
            <person name="Yamagishi J."/>
            <person name="Kidaka T."/>
            <person name="Ochi A."/>
        </authorList>
    </citation>
    <scope>NUCLEOTIDE SEQUENCE [LARGE SCALE GENOMIC DNA]</scope>
    <source>
        <strain evidence="1">USDA-D6B2</strain>
    </source>
</reference>
<protein>
    <submittedName>
        <fullName evidence="1">Uncharacterized protein</fullName>
    </submittedName>
</protein>
<organism evidence="1 2">
    <name type="scientific">Babesia caballi</name>
    <dbReference type="NCBI Taxonomy" id="5871"/>
    <lineage>
        <taxon>Eukaryota</taxon>
        <taxon>Sar</taxon>
        <taxon>Alveolata</taxon>
        <taxon>Apicomplexa</taxon>
        <taxon>Aconoidasida</taxon>
        <taxon>Piroplasmida</taxon>
        <taxon>Babesiidae</taxon>
        <taxon>Babesia</taxon>
    </lineage>
</organism>
<proteinExistence type="predicted"/>